<evidence type="ECO:0000259" key="13">
    <source>
        <dbReference type="PROSITE" id="PS51562"/>
    </source>
</evidence>
<comment type="catalytic activity">
    <reaction evidence="11">
        <text>a 5'-end (5'-triphosphoguanosine)-ribonucleoside in mRNA + S-adenosyl-L-methionine = a 5'-end (N(7)-methyl 5'-triphosphoguanosine)-ribonucleoside in mRNA + S-adenosyl-L-homocysteine</text>
        <dbReference type="Rhea" id="RHEA:67008"/>
        <dbReference type="Rhea" id="RHEA-COMP:17166"/>
        <dbReference type="Rhea" id="RHEA-COMP:17167"/>
        <dbReference type="ChEBI" id="CHEBI:57856"/>
        <dbReference type="ChEBI" id="CHEBI:59789"/>
        <dbReference type="ChEBI" id="CHEBI:156461"/>
        <dbReference type="ChEBI" id="CHEBI:167617"/>
        <dbReference type="EC" id="2.1.1.56"/>
    </reaction>
</comment>
<keyword evidence="8" id="KW-0506">mRNA capping</keyword>
<keyword evidence="4" id="KW-0507">mRNA processing</keyword>
<evidence type="ECO:0000256" key="9">
    <source>
        <dbReference type="ARBA" id="ARBA00023242"/>
    </source>
</evidence>
<evidence type="ECO:0000256" key="8">
    <source>
        <dbReference type="ARBA" id="ARBA00023042"/>
    </source>
</evidence>
<proteinExistence type="predicted"/>
<keyword evidence="9" id="KW-0539">Nucleus</keyword>
<keyword evidence="15" id="KW-1185">Reference proteome</keyword>
<evidence type="ECO:0000256" key="11">
    <source>
        <dbReference type="ARBA" id="ARBA00044712"/>
    </source>
</evidence>
<dbReference type="EC" id="2.1.1.56" evidence="2"/>
<dbReference type="SUPFAM" id="SSF53335">
    <property type="entry name" value="S-adenosyl-L-methionine-dependent methyltransferases"/>
    <property type="match status" value="1"/>
</dbReference>
<dbReference type="PROSITE" id="PS51562">
    <property type="entry name" value="RNA_CAP0_MT"/>
    <property type="match status" value="1"/>
</dbReference>
<protein>
    <recommendedName>
        <fullName evidence="2">mRNA (guanine-N(7))-methyltransferase</fullName>
        <ecNumber evidence="2">2.1.1.56</ecNumber>
    </recommendedName>
    <alternativeName>
        <fullName evidence="10">RG7MT1</fullName>
    </alternativeName>
</protein>
<dbReference type="EMBL" id="OU015569">
    <property type="protein sequence ID" value="CAG5098404.1"/>
    <property type="molecule type" value="Genomic_DNA"/>
</dbReference>
<keyword evidence="7" id="KW-0694">RNA-binding</keyword>
<dbReference type="InterPro" id="IPR029063">
    <property type="entry name" value="SAM-dependent_MTases_sf"/>
</dbReference>
<organism evidence="14 15">
    <name type="scientific">Oikopleura dioica</name>
    <name type="common">Tunicate</name>
    <dbReference type="NCBI Taxonomy" id="34765"/>
    <lineage>
        <taxon>Eukaryota</taxon>
        <taxon>Metazoa</taxon>
        <taxon>Chordata</taxon>
        <taxon>Tunicata</taxon>
        <taxon>Appendicularia</taxon>
        <taxon>Copelata</taxon>
        <taxon>Oikopleuridae</taxon>
        <taxon>Oikopleura</taxon>
    </lineage>
</organism>
<reference evidence="14 15" key="1">
    <citation type="submission" date="2021-04" db="EMBL/GenBank/DDBJ databases">
        <authorList>
            <person name="Bliznina A."/>
        </authorList>
    </citation>
    <scope>NUCLEOTIDE SEQUENCE [LARGE SCALE GENOMIC DNA]</scope>
</reference>
<evidence type="ECO:0000256" key="2">
    <source>
        <dbReference type="ARBA" id="ARBA00011926"/>
    </source>
</evidence>
<evidence type="ECO:0000256" key="12">
    <source>
        <dbReference type="ARBA" id="ARBA00045434"/>
    </source>
</evidence>
<comment type="function">
    <text evidence="12">Catalytic subunit of the mRNA-capping methyltransferase RNMT:RAMAC complex that methylates the N7 position of the added guanosine to the 5'-cap structure of mRNAs. Binds RNA containing 5'-terminal GpppC.</text>
</comment>
<evidence type="ECO:0000256" key="1">
    <source>
        <dbReference type="ARBA" id="ARBA00004123"/>
    </source>
</evidence>
<dbReference type="InterPro" id="IPR004971">
    <property type="entry name" value="mRNA_G-N7_MeTrfase_dom"/>
</dbReference>
<dbReference type="PIRSF" id="PIRSF028762">
    <property type="entry name" value="ABD1"/>
    <property type="match status" value="1"/>
</dbReference>
<evidence type="ECO:0000256" key="10">
    <source>
        <dbReference type="ARBA" id="ARBA00033043"/>
    </source>
</evidence>
<accession>A0ABN7SIL0</accession>
<dbReference type="InterPro" id="IPR016899">
    <property type="entry name" value="mRNA_G-N7_MeTrfase_euk"/>
</dbReference>
<dbReference type="Gene3D" id="3.40.50.150">
    <property type="entry name" value="Vaccinia Virus protein VP39"/>
    <property type="match status" value="1"/>
</dbReference>
<dbReference type="PANTHER" id="PTHR12189:SF2">
    <property type="entry name" value="MRNA CAP GUANINE-N7 METHYLTRANSFERASE"/>
    <property type="match status" value="1"/>
</dbReference>
<feature type="domain" description="MRNA cap 0 methyltransferase" evidence="13">
    <location>
        <begin position="31"/>
        <end position="329"/>
    </location>
</feature>
<dbReference type="Proteomes" id="UP001158576">
    <property type="component" value="Chromosome XSR"/>
</dbReference>
<gene>
    <name evidence="14" type="ORF">OKIOD_LOCUS7196</name>
</gene>
<name>A0ABN7SIL0_OIKDI</name>
<evidence type="ECO:0000256" key="6">
    <source>
        <dbReference type="ARBA" id="ARBA00022691"/>
    </source>
</evidence>
<keyword evidence="3" id="KW-0489">Methyltransferase</keyword>
<comment type="subcellular location">
    <subcellularLocation>
        <location evidence="1">Nucleus</location>
    </subcellularLocation>
</comment>
<sequence>MAAPTAHGHARKVGQFYSNVRQEGIERRQTQRIIRMRNFNNFMKSILFNTYVKQGDACLDLASGKGGDLNKWKIQRAQHVVFVDVAAESVEQSKERYQSRHSKSFSASFHQADLTRASYDKWSPPLRDGIEFDCVSCQFALHYCFESENQCRQFIKNASKKMKIGAVFFGTTPWSEEIMRRYRRAKKVDRKEEFGNSVYKVAFARGARDPPPIFGATYHFQLEEQVNVEEFLVFQPVFEDICKEYGLELVMRKSFKRFFEENRENNMDLLYRMDALETVTENGPREARRGLTYAHAEDVCDNSTYQVGSLSRQEWECASLYVVFAFKKVR</sequence>
<evidence type="ECO:0000256" key="5">
    <source>
        <dbReference type="ARBA" id="ARBA00022679"/>
    </source>
</evidence>
<evidence type="ECO:0000256" key="3">
    <source>
        <dbReference type="ARBA" id="ARBA00022603"/>
    </source>
</evidence>
<evidence type="ECO:0000256" key="4">
    <source>
        <dbReference type="ARBA" id="ARBA00022664"/>
    </source>
</evidence>
<keyword evidence="6" id="KW-0949">S-adenosyl-L-methionine</keyword>
<dbReference type="CDD" id="cd02440">
    <property type="entry name" value="AdoMet_MTases"/>
    <property type="match status" value="1"/>
</dbReference>
<dbReference type="PANTHER" id="PTHR12189">
    <property type="entry name" value="MRNA GUANINE-7- METHYLTRANSFERASE"/>
    <property type="match status" value="1"/>
</dbReference>
<evidence type="ECO:0000313" key="15">
    <source>
        <dbReference type="Proteomes" id="UP001158576"/>
    </source>
</evidence>
<dbReference type="Pfam" id="PF03291">
    <property type="entry name" value="mRNA_G-N7_MeTrfase"/>
    <property type="match status" value="1"/>
</dbReference>
<evidence type="ECO:0000313" key="14">
    <source>
        <dbReference type="EMBL" id="CAG5098404.1"/>
    </source>
</evidence>
<dbReference type="InterPro" id="IPR039753">
    <property type="entry name" value="RG7MT1"/>
</dbReference>
<keyword evidence="5" id="KW-0808">Transferase</keyword>
<evidence type="ECO:0000256" key="7">
    <source>
        <dbReference type="ARBA" id="ARBA00022884"/>
    </source>
</evidence>